<dbReference type="PATRIC" id="fig|762967.3.peg.1762"/>
<dbReference type="STRING" id="762967.HMPREF9440_02239"/>
<dbReference type="GO" id="GO:0046503">
    <property type="term" value="P:glycerolipid catabolic process"/>
    <property type="evidence" value="ECO:0007669"/>
    <property type="project" value="TreeGrafter"/>
</dbReference>
<dbReference type="OrthoDB" id="9798888at2"/>
<dbReference type="InterPro" id="IPR000073">
    <property type="entry name" value="AB_hydrolase_1"/>
</dbReference>
<dbReference type="GO" id="GO:0004806">
    <property type="term" value="F:triacylglycerol lipase activity"/>
    <property type="evidence" value="ECO:0007669"/>
    <property type="project" value="TreeGrafter"/>
</dbReference>
<sequence>MAVFESGGVRLAYERVGDPSAPAVLLLMGLGMPKEAWPKSFVEGLVREGFQVVMPDNRDAGRSSKFEGWRPTQADALFAILRTLLRKPVRAEYALEDMALDAERLLDALGIQRVHVAGFSMGGMIAQVFACACPNRAATLTVMSSAGGNPRTGLGELRAVEALLTGGRGSSPEAAREGYRRIFMRLSGPAWRPSDDDLERMIDVILSTPFDELAVRRQLLAILASGDRTPQLRSLRVPTLVMHGRADPLLPFRAGEEIAGLIPGAKLVGYDGLGHQLPEGLTGEMAAELARHAHAHPA</sequence>
<evidence type="ECO:0000259" key="1">
    <source>
        <dbReference type="Pfam" id="PF00561"/>
    </source>
</evidence>
<dbReference type="AlphaFoldDB" id="H3KHJ5"/>
<gene>
    <name evidence="2" type="ORF">HMPREF9440_02239</name>
</gene>
<reference evidence="2 3" key="1">
    <citation type="submission" date="2011-11" db="EMBL/GenBank/DDBJ databases">
        <authorList>
            <person name="Weinstock G."/>
            <person name="Sodergren E."/>
            <person name="Clifton S."/>
            <person name="Fulton L."/>
            <person name="Fulton B."/>
            <person name="Courtney L."/>
            <person name="Fronick C."/>
            <person name="Harrison M."/>
            <person name="Strong C."/>
            <person name="Farmer C."/>
            <person name="Delahaunty K."/>
            <person name="Markovic C."/>
            <person name="Hall O."/>
            <person name="Minx P."/>
            <person name="Tomlinson C."/>
            <person name="Mitreva M."/>
            <person name="Hou S."/>
            <person name="Chen J."/>
            <person name="Wollam A."/>
            <person name="Pepin K.H."/>
            <person name="Johnson M."/>
            <person name="Bhonagiri V."/>
            <person name="Zhang X."/>
            <person name="Suruliraj S."/>
            <person name="Warren W."/>
            <person name="Chinwalla A."/>
            <person name="Mardis E.R."/>
            <person name="Wilson R.K."/>
        </authorList>
    </citation>
    <scope>NUCLEOTIDE SEQUENCE [LARGE SCALE GENOMIC DNA]</scope>
    <source>
        <strain evidence="2 3">YIT 11816</strain>
    </source>
</reference>
<dbReference type="PANTHER" id="PTHR43433">
    <property type="entry name" value="HYDROLASE, ALPHA/BETA FOLD FAMILY PROTEIN"/>
    <property type="match status" value="1"/>
</dbReference>
<name>H3KHJ5_9BURK</name>
<keyword evidence="2" id="KW-0378">Hydrolase</keyword>
<dbReference type="EMBL" id="AFBQ01000340">
    <property type="protein sequence ID" value="EHY30409.1"/>
    <property type="molecule type" value="Genomic_DNA"/>
</dbReference>
<dbReference type="SUPFAM" id="SSF53474">
    <property type="entry name" value="alpha/beta-Hydrolases"/>
    <property type="match status" value="1"/>
</dbReference>
<keyword evidence="3" id="KW-1185">Reference proteome</keyword>
<protein>
    <submittedName>
        <fullName evidence="2">Hydrolase, alpha/beta domain protein</fullName>
    </submittedName>
</protein>
<dbReference type="Gene3D" id="3.40.50.1820">
    <property type="entry name" value="alpha/beta hydrolase"/>
    <property type="match status" value="1"/>
</dbReference>
<dbReference type="InterPro" id="IPR050471">
    <property type="entry name" value="AB_hydrolase"/>
</dbReference>
<feature type="domain" description="AB hydrolase-1" evidence="1">
    <location>
        <begin position="22"/>
        <end position="275"/>
    </location>
</feature>
<accession>H3KHJ5</accession>
<evidence type="ECO:0000313" key="2">
    <source>
        <dbReference type="EMBL" id="EHY30409.1"/>
    </source>
</evidence>
<proteinExistence type="predicted"/>
<dbReference type="HOGENOM" id="CLU_020336_0_1_4"/>
<dbReference type="InterPro" id="IPR029058">
    <property type="entry name" value="AB_hydrolase_fold"/>
</dbReference>
<dbReference type="Proteomes" id="UP000004956">
    <property type="component" value="Unassembled WGS sequence"/>
</dbReference>
<organism evidence="2 3">
    <name type="scientific">Sutterella parvirubra YIT 11816</name>
    <dbReference type="NCBI Taxonomy" id="762967"/>
    <lineage>
        <taxon>Bacteria</taxon>
        <taxon>Pseudomonadati</taxon>
        <taxon>Pseudomonadota</taxon>
        <taxon>Betaproteobacteria</taxon>
        <taxon>Burkholderiales</taxon>
        <taxon>Sutterellaceae</taxon>
        <taxon>Sutterella</taxon>
    </lineage>
</organism>
<evidence type="ECO:0000313" key="3">
    <source>
        <dbReference type="Proteomes" id="UP000004956"/>
    </source>
</evidence>
<dbReference type="Pfam" id="PF00561">
    <property type="entry name" value="Abhydrolase_1"/>
    <property type="match status" value="1"/>
</dbReference>
<comment type="caution">
    <text evidence="2">The sequence shown here is derived from an EMBL/GenBank/DDBJ whole genome shotgun (WGS) entry which is preliminary data.</text>
</comment>
<dbReference type="RefSeq" id="WP_008543523.1">
    <property type="nucleotide sequence ID" value="NZ_JH605011.1"/>
</dbReference>
<dbReference type="PANTHER" id="PTHR43433:SF5">
    <property type="entry name" value="AB HYDROLASE-1 DOMAIN-CONTAINING PROTEIN"/>
    <property type="match status" value="1"/>
</dbReference>